<dbReference type="SUPFAM" id="SSF53213">
    <property type="entry name" value="LigB-like"/>
    <property type="match status" value="1"/>
</dbReference>
<dbReference type="InterPro" id="IPR027623">
    <property type="entry name" value="AmmeMemoSam_A"/>
</dbReference>
<proteinExistence type="predicted"/>
<dbReference type="InterPro" id="IPR036071">
    <property type="entry name" value="AMMECR1_dom_sf"/>
</dbReference>
<dbReference type="Pfam" id="PF01871">
    <property type="entry name" value="AMMECR1"/>
    <property type="match status" value="1"/>
</dbReference>
<dbReference type="PANTHER" id="PTHR13016:SF0">
    <property type="entry name" value="AMME SYNDROME CANDIDATE GENE 1 PROTEIN"/>
    <property type="match status" value="1"/>
</dbReference>
<dbReference type="Proteomes" id="UP000182584">
    <property type="component" value="Unassembled WGS sequence"/>
</dbReference>
<dbReference type="InterPro" id="IPR002733">
    <property type="entry name" value="AMMECR1_domain"/>
</dbReference>
<evidence type="ECO:0000259" key="1">
    <source>
        <dbReference type="PROSITE" id="PS51112"/>
    </source>
</evidence>
<dbReference type="GO" id="GO:0016702">
    <property type="term" value="F:oxidoreductase activity, acting on single donors with incorporation of molecular oxygen, incorporation of two atoms of oxygen"/>
    <property type="evidence" value="ECO:0007669"/>
    <property type="project" value="UniProtKB-ARBA"/>
</dbReference>
<dbReference type="NCBIfam" id="TIGR00296">
    <property type="entry name" value="TIGR00296 family protein"/>
    <property type="match status" value="1"/>
</dbReference>
<dbReference type="InterPro" id="IPR023473">
    <property type="entry name" value="AMMECR1"/>
</dbReference>
<dbReference type="Gene3D" id="3.30.700.20">
    <property type="entry name" value="Hypothetical protein ph0010, domain 1"/>
    <property type="match status" value="1"/>
</dbReference>
<sequence>MSIVGGIMVPHPPLIIPDVGRGGESVISKTTAAYKETADFVASLKPETIVLSSPHSVMYSDYLHISPGYEASGDMGRFGAPNVKISVSYDAELSSKICELSEDEDIPAGYMGQRDKSLDHGTIVPLYFIMQKYTDFKLVRLGISGISFADHYKFGKLVQKASDELGRRVLYVASGDLSHKLKDDGPYGFDASGPVYDEKIMDCMGRGAFGELLSFDPYLCDKAAECGHRSFVIMGGALDGLKVKTHKLSHEDVTGVGYGICTYKVIGDDDDARYLDKYLEAEKKTLLEKKAMEDPYVKLARKTIETYIKEGYVIDVPDDLPPKMYEQSAGTFVSLHIRGGLRGCIGTIAATCDCVAREIIQNAISAATKDPRFEPVTQDELDKLEYSVDVLGEAQDIDSKAQLDVKRYGVIVTNGYRRGLLLPDLDGVDNVDDQIAIAKRKAGIGEYEKVDLQRFEVIRHH</sequence>
<organism evidence="2 3">
    <name type="scientific">Butyrivibrio fibrisolvens</name>
    <dbReference type="NCBI Taxonomy" id="831"/>
    <lineage>
        <taxon>Bacteria</taxon>
        <taxon>Bacillati</taxon>
        <taxon>Bacillota</taxon>
        <taxon>Clostridia</taxon>
        <taxon>Lachnospirales</taxon>
        <taxon>Lachnospiraceae</taxon>
        <taxon>Butyrivibrio</taxon>
    </lineage>
</organism>
<dbReference type="Gene3D" id="3.40.830.10">
    <property type="entry name" value="LigB-like"/>
    <property type="match status" value="1"/>
</dbReference>
<dbReference type="PROSITE" id="PS51112">
    <property type="entry name" value="AMMECR1"/>
    <property type="match status" value="1"/>
</dbReference>
<dbReference type="PANTHER" id="PTHR13016">
    <property type="entry name" value="AMMECR1 HOMOLOG"/>
    <property type="match status" value="1"/>
</dbReference>
<reference evidence="2 3" key="1">
    <citation type="submission" date="2016-10" db="EMBL/GenBank/DDBJ databases">
        <authorList>
            <person name="de Groot N.N."/>
        </authorList>
    </citation>
    <scope>NUCLEOTIDE SEQUENCE [LARGE SCALE GENOMIC DNA]</scope>
    <source>
        <strain evidence="2 3">AR40</strain>
    </source>
</reference>
<dbReference type="RefSeq" id="WP_074755022.1">
    <property type="nucleotide sequence ID" value="NZ_FOGJ01000006.1"/>
</dbReference>
<dbReference type="CDD" id="cd07951">
    <property type="entry name" value="ED_3B_N_AMMECR1"/>
    <property type="match status" value="1"/>
</dbReference>
<dbReference type="OrthoDB" id="159752at2"/>
<accession>A0A1H9PI07</accession>
<dbReference type="eggNOG" id="COG3885">
    <property type="taxonomic scope" value="Bacteria"/>
</dbReference>
<dbReference type="EMBL" id="FOGJ01000006">
    <property type="protein sequence ID" value="SER47872.1"/>
    <property type="molecule type" value="Genomic_DNA"/>
</dbReference>
<dbReference type="InterPro" id="IPR004183">
    <property type="entry name" value="Xdiol_dOase_suB"/>
</dbReference>
<dbReference type="Pfam" id="PF02900">
    <property type="entry name" value="LigB"/>
    <property type="match status" value="1"/>
</dbReference>
<dbReference type="SUPFAM" id="SSF143447">
    <property type="entry name" value="AMMECR1-like"/>
    <property type="match status" value="1"/>
</dbReference>
<gene>
    <name evidence="2" type="ORF">SAMN04487884_10642</name>
</gene>
<dbReference type="eggNOG" id="COG2078">
    <property type="taxonomic scope" value="Bacteria"/>
</dbReference>
<dbReference type="InterPro" id="IPR027485">
    <property type="entry name" value="AMMECR1_N"/>
</dbReference>
<dbReference type="NCBIfam" id="TIGR04335">
    <property type="entry name" value="AmmeMemoSam_A"/>
    <property type="match status" value="1"/>
</dbReference>
<dbReference type="AlphaFoldDB" id="A0A1H9PI07"/>
<dbReference type="GO" id="GO:0008198">
    <property type="term" value="F:ferrous iron binding"/>
    <property type="evidence" value="ECO:0007669"/>
    <property type="project" value="InterPro"/>
</dbReference>
<evidence type="ECO:0000313" key="2">
    <source>
        <dbReference type="EMBL" id="SER47872.1"/>
    </source>
</evidence>
<protein>
    <submittedName>
        <fullName evidence="2">Uncharacterized protein, PH0010 family/AmmeMemoRadiSam system protein A/AmmeMemoRadiSam system protein B</fullName>
    </submittedName>
</protein>
<evidence type="ECO:0000313" key="3">
    <source>
        <dbReference type="Proteomes" id="UP000182584"/>
    </source>
</evidence>
<name>A0A1H9PI07_BUTFI</name>
<feature type="domain" description="AMMECR1" evidence="1">
    <location>
        <begin position="291"/>
        <end position="461"/>
    </location>
</feature>